<keyword evidence="2" id="KW-1185">Reference proteome</keyword>
<proteinExistence type="predicted"/>
<organism evidence="1 2">
    <name type="scientific">Acanthoscelides obtectus</name>
    <name type="common">Bean weevil</name>
    <name type="synonym">Bruchus obtectus</name>
    <dbReference type="NCBI Taxonomy" id="200917"/>
    <lineage>
        <taxon>Eukaryota</taxon>
        <taxon>Metazoa</taxon>
        <taxon>Ecdysozoa</taxon>
        <taxon>Arthropoda</taxon>
        <taxon>Hexapoda</taxon>
        <taxon>Insecta</taxon>
        <taxon>Pterygota</taxon>
        <taxon>Neoptera</taxon>
        <taxon>Endopterygota</taxon>
        <taxon>Coleoptera</taxon>
        <taxon>Polyphaga</taxon>
        <taxon>Cucujiformia</taxon>
        <taxon>Chrysomeloidea</taxon>
        <taxon>Chrysomelidae</taxon>
        <taxon>Bruchinae</taxon>
        <taxon>Bruchini</taxon>
        <taxon>Acanthoscelides</taxon>
    </lineage>
</organism>
<sequence length="57" mass="7019">MKPLPSLRDEDFRDFKRTKKNSTWNYLSYPDNQTTTDIRNEKNAFPKYVVQMKKYRN</sequence>
<evidence type="ECO:0000313" key="2">
    <source>
        <dbReference type="Proteomes" id="UP001152888"/>
    </source>
</evidence>
<gene>
    <name evidence="1" type="ORF">ACAOBT_LOCUS36690</name>
</gene>
<dbReference type="Proteomes" id="UP001152888">
    <property type="component" value="Unassembled WGS sequence"/>
</dbReference>
<dbReference type="EMBL" id="CAKOFQ010009822">
    <property type="protein sequence ID" value="CAH2018569.1"/>
    <property type="molecule type" value="Genomic_DNA"/>
</dbReference>
<dbReference type="AlphaFoldDB" id="A0A9P0QEV7"/>
<evidence type="ECO:0000313" key="1">
    <source>
        <dbReference type="EMBL" id="CAH2018569.1"/>
    </source>
</evidence>
<reference evidence="1" key="1">
    <citation type="submission" date="2022-03" db="EMBL/GenBank/DDBJ databases">
        <authorList>
            <person name="Sayadi A."/>
        </authorList>
    </citation>
    <scope>NUCLEOTIDE SEQUENCE</scope>
</reference>
<comment type="caution">
    <text evidence="1">The sequence shown here is derived from an EMBL/GenBank/DDBJ whole genome shotgun (WGS) entry which is preliminary data.</text>
</comment>
<protein>
    <submittedName>
        <fullName evidence="1">Uncharacterized protein</fullName>
    </submittedName>
</protein>
<name>A0A9P0QEV7_ACAOB</name>
<accession>A0A9P0QEV7</accession>